<evidence type="ECO:0000313" key="1">
    <source>
        <dbReference type="EMBL" id="CDO08069.1"/>
    </source>
</evidence>
<evidence type="ECO:0000313" key="2">
    <source>
        <dbReference type="Proteomes" id="UP000028870"/>
    </source>
</evidence>
<gene>
    <name evidence="1" type="ORF">BN977_02888</name>
</gene>
<dbReference type="OrthoDB" id="4630030at2"/>
<proteinExistence type="predicted"/>
<reference evidence="1" key="1">
    <citation type="submission" date="2014-03" db="EMBL/GenBank/DDBJ databases">
        <title>Draft Genome Sequence of Mycobacterium cosmeticum DSM 44829.</title>
        <authorList>
            <person name="Croce O."/>
            <person name="Robert C."/>
            <person name="Raoult D."/>
            <person name="Drancourt M."/>
        </authorList>
    </citation>
    <scope>NUCLEOTIDE SEQUENCE [LARGE SCALE GENOMIC DNA]</scope>
    <source>
        <strain evidence="1">DSM 44829</strain>
    </source>
</reference>
<dbReference type="EMBL" id="CCBB010000001">
    <property type="protein sequence ID" value="CDO08069.1"/>
    <property type="molecule type" value="Genomic_DNA"/>
</dbReference>
<keyword evidence="2" id="KW-1185">Reference proteome</keyword>
<dbReference type="RefSeq" id="WP_036397956.1">
    <property type="nucleotide sequence ID" value="NZ_CCBB010000001.1"/>
</dbReference>
<dbReference type="Proteomes" id="UP000028870">
    <property type="component" value="Unassembled WGS sequence"/>
</dbReference>
<sequence length="92" mass="8855">MTGELILDTGGLNAGAARSEATAASLIGTTFTMSMNSQPSAGGVAAVNAALSAVQGRQSTRITGQAGDMTTGAAAYTKTDTDGSGAITAVSV</sequence>
<name>W9AQQ7_MYCCO</name>
<reference evidence="1" key="2">
    <citation type="submission" date="2014-03" db="EMBL/GenBank/DDBJ databases">
        <authorList>
            <person name="Urmite Genomes"/>
        </authorList>
    </citation>
    <scope>NUCLEOTIDE SEQUENCE</scope>
    <source>
        <strain evidence="1">DSM 44829</strain>
    </source>
</reference>
<protein>
    <submittedName>
        <fullName evidence="1">Uncharacterized protein</fullName>
    </submittedName>
</protein>
<dbReference type="STRING" id="258533.BN977_02888"/>
<comment type="caution">
    <text evidence="1">The sequence shown here is derived from an EMBL/GenBank/DDBJ whole genome shotgun (WGS) entry which is preliminary data.</text>
</comment>
<organism evidence="1 2">
    <name type="scientific">Mycolicibacterium cosmeticum</name>
    <dbReference type="NCBI Taxonomy" id="258533"/>
    <lineage>
        <taxon>Bacteria</taxon>
        <taxon>Bacillati</taxon>
        <taxon>Actinomycetota</taxon>
        <taxon>Actinomycetes</taxon>
        <taxon>Mycobacteriales</taxon>
        <taxon>Mycobacteriaceae</taxon>
        <taxon>Mycolicibacterium</taxon>
    </lineage>
</organism>
<dbReference type="eggNOG" id="ENOG503030C">
    <property type="taxonomic scope" value="Bacteria"/>
</dbReference>
<dbReference type="AlphaFoldDB" id="W9AQQ7"/>
<accession>W9AQQ7</accession>